<dbReference type="Pfam" id="PF22014">
    <property type="entry name" value="DUF6932"/>
    <property type="match status" value="1"/>
</dbReference>
<gene>
    <name evidence="1" type="ORF">EKG83_39720</name>
</gene>
<dbReference type="OrthoDB" id="4578284at2"/>
<dbReference type="KEGG" id="ssyi:EKG83_39720"/>
<name>A0A5Q0H9W8_SACSY</name>
<proteinExistence type="predicted"/>
<dbReference type="EMBL" id="CP034550">
    <property type="protein sequence ID" value="QFZ22744.1"/>
    <property type="molecule type" value="Genomic_DNA"/>
</dbReference>
<protein>
    <submittedName>
        <fullName evidence="1">Uncharacterized protein</fullName>
    </submittedName>
</protein>
<sequence length="195" mass="22396">MSIHPFLDDQEHLPPGRFRLSWEEAEELLVDDPLFAGSQTRPELWRGLTRYIARFFELQEQYESLLDGRQLAHFIWIGGSFASKKLDPRQLDLSIAIDVLARRALAGQPGVRWFNQATSRTYCVDNYGVSPIEIPFVVVPSPFRSDKLGLDEQSYLRERGAWDDWWQRIRTPGVVDCPPSEETAGTARGYLEVTL</sequence>
<keyword evidence="2" id="KW-1185">Reference proteome</keyword>
<dbReference type="AlphaFoldDB" id="A0A5Q0H9W8"/>
<dbReference type="RefSeq" id="WP_051765933.1">
    <property type="nucleotide sequence ID" value="NZ_CP034550.1"/>
</dbReference>
<dbReference type="Proteomes" id="UP000325787">
    <property type="component" value="Chromosome"/>
</dbReference>
<evidence type="ECO:0000313" key="1">
    <source>
        <dbReference type="EMBL" id="QFZ22744.1"/>
    </source>
</evidence>
<reference evidence="2" key="1">
    <citation type="journal article" date="2021" name="Curr. Microbiol.">
        <title>Complete genome of nocamycin-producing strain Saccharothrix syringae NRRL B-16468 reveals the biosynthetic potential for secondary metabolites.</title>
        <authorList>
            <person name="Mo X."/>
            <person name="Yang S."/>
        </authorList>
    </citation>
    <scope>NUCLEOTIDE SEQUENCE [LARGE SCALE GENOMIC DNA]</scope>
    <source>
        <strain evidence="2">ATCC 51364 / DSM 43886 / JCM 6844 / KCTC 9398 / NBRC 14523 / NRRL B-16468 / INA 2240</strain>
    </source>
</reference>
<organism evidence="1 2">
    <name type="scientific">Saccharothrix syringae</name>
    <name type="common">Nocardiopsis syringae</name>
    <dbReference type="NCBI Taxonomy" id="103733"/>
    <lineage>
        <taxon>Bacteria</taxon>
        <taxon>Bacillati</taxon>
        <taxon>Actinomycetota</taxon>
        <taxon>Actinomycetes</taxon>
        <taxon>Pseudonocardiales</taxon>
        <taxon>Pseudonocardiaceae</taxon>
        <taxon>Saccharothrix</taxon>
    </lineage>
</organism>
<dbReference type="InterPro" id="IPR053860">
    <property type="entry name" value="DUF6932"/>
</dbReference>
<accession>A0A5Q0H9W8</accession>
<evidence type="ECO:0000313" key="2">
    <source>
        <dbReference type="Proteomes" id="UP000325787"/>
    </source>
</evidence>